<evidence type="ECO:0000259" key="1">
    <source>
        <dbReference type="Pfam" id="PF05523"/>
    </source>
</evidence>
<dbReference type="SUPFAM" id="SSF51182">
    <property type="entry name" value="RmlC-like cupins"/>
    <property type="match status" value="1"/>
</dbReference>
<comment type="caution">
    <text evidence="2">The sequence shown here is derived from an EMBL/GenBank/DDBJ whole genome shotgun (WGS) entry which is preliminary data.</text>
</comment>
<evidence type="ECO:0000313" key="2">
    <source>
        <dbReference type="EMBL" id="GAA0731958.1"/>
    </source>
</evidence>
<accession>A0ABN1J8G0</accession>
<dbReference type="CDD" id="cd20292">
    <property type="entry name" value="cupin_QdtA-like"/>
    <property type="match status" value="1"/>
</dbReference>
<sequence>MASNTSSENIKVTNMVNDCLIMEIRNIKDPRGTIAVIEKEVIPFDAKRVYYLYDVPSDATRGGHAHKELYQFLIAISGSFDVILHDGTNPKKVTLNKPNKGLLIKPGIWRELENFSSGAVCLVIASEVFKEDDYIRDFEKFKLFKSR</sequence>
<gene>
    <name evidence="2" type="ORF">GCM10009430_44670</name>
</gene>
<reference evidence="2 3" key="1">
    <citation type="journal article" date="2019" name="Int. J. Syst. Evol. Microbiol.">
        <title>The Global Catalogue of Microorganisms (GCM) 10K type strain sequencing project: providing services to taxonomists for standard genome sequencing and annotation.</title>
        <authorList>
            <consortium name="The Broad Institute Genomics Platform"/>
            <consortium name="The Broad Institute Genome Sequencing Center for Infectious Disease"/>
            <person name="Wu L."/>
            <person name="Ma J."/>
        </authorList>
    </citation>
    <scope>NUCLEOTIDE SEQUENCE [LARGE SCALE GENOMIC DNA]</scope>
    <source>
        <strain evidence="2 3">JCM 15974</strain>
    </source>
</reference>
<proteinExistence type="predicted"/>
<evidence type="ECO:0000313" key="3">
    <source>
        <dbReference type="Proteomes" id="UP001501758"/>
    </source>
</evidence>
<organism evidence="2 3">
    <name type="scientific">Aquimarina litoralis</name>
    <dbReference type="NCBI Taxonomy" id="584605"/>
    <lineage>
        <taxon>Bacteria</taxon>
        <taxon>Pseudomonadati</taxon>
        <taxon>Bacteroidota</taxon>
        <taxon>Flavobacteriia</taxon>
        <taxon>Flavobacteriales</taxon>
        <taxon>Flavobacteriaceae</taxon>
        <taxon>Aquimarina</taxon>
    </lineage>
</organism>
<dbReference type="Proteomes" id="UP001501758">
    <property type="component" value="Unassembled WGS sequence"/>
</dbReference>
<feature type="domain" description="Sugar 3,4-ketoisomerase QdtA cupin" evidence="1">
    <location>
        <begin position="18"/>
        <end position="144"/>
    </location>
</feature>
<dbReference type="InterPro" id="IPR008894">
    <property type="entry name" value="QdtA_cupin_dom"/>
</dbReference>
<dbReference type="Pfam" id="PF05523">
    <property type="entry name" value="FdtA"/>
    <property type="match status" value="1"/>
</dbReference>
<dbReference type="InterPro" id="IPR014710">
    <property type="entry name" value="RmlC-like_jellyroll"/>
</dbReference>
<dbReference type="Gene3D" id="2.60.120.10">
    <property type="entry name" value="Jelly Rolls"/>
    <property type="match status" value="1"/>
</dbReference>
<dbReference type="InterPro" id="IPR011051">
    <property type="entry name" value="RmlC_Cupin_sf"/>
</dbReference>
<keyword evidence="3" id="KW-1185">Reference proteome</keyword>
<dbReference type="RefSeq" id="WP_343914466.1">
    <property type="nucleotide sequence ID" value="NZ_BAAAGE010000006.1"/>
</dbReference>
<name>A0ABN1J8G0_9FLAO</name>
<protein>
    <submittedName>
        <fullName evidence="2">FdtA/QdtA family cupin domain-containing protein</fullName>
    </submittedName>
</protein>
<dbReference type="EMBL" id="BAAAGE010000006">
    <property type="protein sequence ID" value="GAA0731958.1"/>
    <property type="molecule type" value="Genomic_DNA"/>
</dbReference>